<dbReference type="AlphaFoldDB" id="X0PGW6"/>
<dbReference type="PATRIC" id="fig|1423743.5.peg.1765"/>
<evidence type="ECO:0000313" key="6">
    <source>
        <dbReference type="Proteomes" id="UP000019488"/>
    </source>
</evidence>
<sequence length="170" mass="18955">MTIIESITCAQTAAIHESYVFPGDMNNNQIQFGGRTLAILDANAGLAAVKFLPGNLSFVTAGYDHTQFLAPITPGDLSKCTSYVTGANQKAVEVFSKFETYQKRTKKIEPAFISFCTLIITNPLEEIHFPKLIPESDEENYLVAHYQERLLKRQAELRENKTIVAHLSSK</sequence>
<dbReference type="RefSeq" id="WP_235807081.1">
    <property type="nucleotide sequence ID" value="NZ_AZFY01000026.1"/>
</dbReference>
<comment type="caution">
    <text evidence="4">The sequence shown here is derived from an EMBL/GenBank/DDBJ whole genome shotgun (WGS) entry which is preliminary data.</text>
</comment>
<gene>
    <name evidence="5" type="ORF">FD41_GL001707</name>
    <name evidence="4" type="ORF">JCM14108_532</name>
</gene>
<dbReference type="InterPro" id="IPR040170">
    <property type="entry name" value="Cytosol_ACT"/>
</dbReference>
<dbReference type="SUPFAM" id="SSF54637">
    <property type="entry name" value="Thioesterase/thiol ester dehydrase-isomerase"/>
    <property type="match status" value="1"/>
</dbReference>
<dbReference type="GO" id="GO:0052816">
    <property type="term" value="F:long-chain fatty acyl-CoA hydrolase activity"/>
    <property type="evidence" value="ECO:0007669"/>
    <property type="project" value="TreeGrafter"/>
</dbReference>
<dbReference type="InterPro" id="IPR029069">
    <property type="entry name" value="HotDog_dom_sf"/>
</dbReference>
<accession>X0PGW6</accession>
<dbReference type="STRING" id="1423743.FD41_GL001707"/>
<dbReference type="PANTHER" id="PTHR11049">
    <property type="entry name" value="ACYL COENZYME A THIOESTER HYDROLASE"/>
    <property type="match status" value="1"/>
</dbReference>
<evidence type="ECO:0000313" key="7">
    <source>
        <dbReference type="Proteomes" id="UP000051966"/>
    </source>
</evidence>
<reference evidence="5 7" key="2">
    <citation type="journal article" date="2015" name="Genome Announc.">
        <title>Expanding the biotechnology potential of lactobacilli through comparative genomics of 213 strains and associated genera.</title>
        <authorList>
            <person name="Sun Z."/>
            <person name="Harris H.M."/>
            <person name="McCann A."/>
            <person name="Guo C."/>
            <person name="Argimon S."/>
            <person name="Zhang W."/>
            <person name="Yang X."/>
            <person name="Jeffery I.B."/>
            <person name="Cooney J.C."/>
            <person name="Kagawa T.F."/>
            <person name="Liu W."/>
            <person name="Song Y."/>
            <person name="Salvetti E."/>
            <person name="Wrobel A."/>
            <person name="Rasinkangas P."/>
            <person name="Parkhill J."/>
            <person name="Rea M.C."/>
            <person name="O'Sullivan O."/>
            <person name="Ritari J."/>
            <person name="Douillard F.P."/>
            <person name="Paul Ross R."/>
            <person name="Yang R."/>
            <person name="Briner A.E."/>
            <person name="Felis G.E."/>
            <person name="de Vos W.M."/>
            <person name="Barrangou R."/>
            <person name="Klaenhammer T.R."/>
            <person name="Caufield P.W."/>
            <person name="Cui Y."/>
            <person name="Zhang H."/>
            <person name="O'Toole P.W."/>
        </authorList>
    </citation>
    <scope>NUCLEOTIDE SEQUENCE [LARGE SCALE GENOMIC DNA]</scope>
    <source>
        <strain evidence="5 7">DSM 18382</strain>
    </source>
</reference>
<reference evidence="4" key="1">
    <citation type="journal article" date="2014" name="Genome Announc.">
        <title>Draft Genome Sequences of Two Lactobacillus Strains, L. farraginis JCM 14108T and L. composti JCM 14202T, Isolated from Compost of Distilled Shochu Residue.</title>
        <authorList>
            <person name="Yuki M."/>
            <person name="Oshima K."/>
            <person name="Suda W."/>
            <person name="Kitahara M."/>
            <person name="Kitamura K."/>
            <person name="Iida T."/>
            <person name="Hattori M."/>
            <person name="Ohkuma M."/>
        </authorList>
    </citation>
    <scope>NUCLEOTIDE SEQUENCE [LARGE SCALE GENOMIC DNA]</scope>
    <source>
        <strain evidence="4">JCM 14108</strain>
    </source>
</reference>
<dbReference type="PANTHER" id="PTHR11049:SF24">
    <property type="entry name" value="CYTOSOLIC ACYL COENZYME A THIOESTER HYDROLASE"/>
    <property type="match status" value="1"/>
</dbReference>
<evidence type="ECO:0000259" key="3">
    <source>
        <dbReference type="PROSITE" id="PS51770"/>
    </source>
</evidence>
<evidence type="ECO:0000313" key="4">
    <source>
        <dbReference type="EMBL" id="GAF35636.1"/>
    </source>
</evidence>
<dbReference type="PROSITE" id="PS51770">
    <property type="entry name" value="HOTDOG_ACOT"/>
    <property type="match status" value="1"/>
</dbReference>
<dbReference type="GO" id="GO:0006637">
    <property type="term" value="P:acyl-CoA metabolic process"/>
    <property type="evidence" value="ECO:0007669"/>
    <property type="project" value="TreeGrafter"/>
</dbReference>
<proteinExistence type="predicted"/>
<dbReference type="Proteomes" id="UP000019488">
    <property type="component" value="Unassembled WGS sequence"/>
</dbReference>
<dbReference type="InterPro" id="IPR033120">
    <property type="entry name" value="HOTDOG_ACOT"/>
</dbReference>
<keyword evidence="1 2" id="KW-0378">Hydrolase</keyword>
<evidence type="ECO:0000256" key="2">
    <source>
        <dbReference type="PROSITE-ProRule" id="PRU01106"/>
    </source>
</evidence>
<dbReference type="Gene3D" id="3.10.129.10">
    <property type="entry name" value="Hotdog Thioesterase"/>
    <property type="match status" value="1"/>
</dbReference>
<evidence type="ECO:0000256" key="1">
    <source>
        <dbReference type="ARBA" id="ARBA00022801"/>
    </source>
</evidence>
<evidence type="ECO:0000313" key="5">
    <source>
        <dbReference type="EMBL" id="KRM11099.1"/>
    </source>
</evidence>
<organism evidence="4 6">
    <name type="scientific">Lentilactobacillus farraginis DSM 18382 = JCM 14108</name>
    <dbReference type="NCBI Taxonomy" id="1423743"/>
    <lineage>
        <taxon>Bacteria</taxon>
        <taxon>Bacillati</taxon>
        <taxon>Bacillota</taxon>
        <taxon>Bacilli</taxon>
        <taxon>Lactobacillales</taxon>
        <taxon>Lactobacillaceae</taxon>
        <taxon>Lentilactobacillus</taxon>
    </lineage>
</organism>
<dbReference type="EMBL" id="BAKI01000003">
    <property type="protein sequence ID" value="GAF35636.1"/>
    <property type="molecule type" value="Genomic_DNA"/>
</dbReference>
<keyword evidence="7" id="KW-1185">Reference proteome</keyword>
<protein>
    <submittedName>
        <fullName evidence="5">Acyl-CoA thioester hydrolase</fullName>
    </submittedName>
    <submittedName>
        <fullName evidence="4">Thioesterase superfamily</fullName>
    </submittedName>
</protein>
<feature type="domain" description="HotDog ACOT-type" evidence="3">
    <location>
        <begin position="10"/>
        <end position="124"/>
    </location>
</feature>
<name>X0PGW6_9LACO</name>
<dbReference type="GO" id="GO:0009062">
    <property type="term" value="P:fatty acid catabolic process"/>
    <property type="evidence" value="ECO:0007669"/>
    <property type="project" value="TreeGrafter"/>
</dbReference>
<dbReference type="EMBL" id="AZFY01000026">
    <property type="protein sequence ID" value="KRM11099.1"/>
    <property type="molecule type" value="Genomic_DNA"/>
</dbReference>
<dbReference type="GO" id="GO:0005829">
    <property type="term" value="C:cytosol"/>
    <property type="evidence" value="ECO:0007669"/>
    <property type="project" value="TreeGrafter"/>
</dbReference>
<dbReference type="Proteomes" id="UP000051966">
    <property type="component" value="Unassembled WGS sequence"/>
</dbReference>